<dbReference type="InterPro" id="IPR017927">
    <property type="entry name" value="FAD-bd_FR_type"/>
</dbReference>
<dbReference type="SUPFAM" id="SSF54292">
    <property type="entry name" value="2Fe-2S ferredoxin-like"/>
    <property type="match status" value="1"/>
</dbReference>
<dbReference type="CDD" id="cd06185">
    <property type="entry name" value="PDR_like"/>
    <property type="match status" value="1"/>
</dbReference>
<accession>A0ABY1BMF3</accession>
<feature type="domain" description="FAD-binding FR-type" evidence="2">
    <location>
        <begin position="1"/>
        <end position="102"/>
    </location>
</feature>
<evidence type="ECO:0000313" key="4">
    <source>
        <dbReference type="Proteomes" id="UP000198512"/>
    </source>
</evidence>
<name>A0ABY1BMF3_9PSED</name>
<keyword evidence="4" id="KW-1185">Reference proteome</keyword>
<dbReference type="Pfam" id="PF00111">
    <property type="entry name" value="Fer2"/>
    <property type="match status" value="1"/>
</dbReference>
<dbReference type="EMBL" id="FOFP01000017">
    <property type="protein sequence ID" value="SER18970.1"/>
    <property type="molecule type" value="Genomic_DNA"/>
</dbReference>
<dbReference type="SUPFAM" id="SSF63380">
    <property type="entry name" value="Riboflavin synthase domain-like"/>
    <property type="match status" value="1"/>
</dbReference>
<dbReference type="InterPro" id="IPR039261">
    <property type="entry name" value="FNR_nucleotide-bd"/>
</dbReference>
<dbReference type="PROSITE" id="PS00197">
    <property type="entry name" value="2FE2S_FER_1"/>
    <property type="match status" value="1"/>
</dbReference>
<dbReference type="CDD" id="cd00207">
    <property type="entry name" value="fer2"/>
    <property type="match status" value="1"/>
</dbReference>
<dbReference type="PROSITE" id="PS51384">
    <property type="entry name" value="FAD_FR"/>
    <property type="match status" value="1"/>
</dbReference>
<dbReference type="SUPFAM" id="SSF52343">
    <property type="entry name" value="Ferredoxin reductase-like, C-terminal NADP-linked domain"/>
    <property type="match status" value="1"/>
</dbReference>
<dbReference type="InterPro" id="IPR050415">
    <property type="entry name" value="MRET"/>
</dbReference>
<evidence type="ECO:0000259" key="1">
    <source>
        <dbReference type="PROSITE" id="PS51085"/>
    </source>
</evidence>
<dbReference type="Gene3D" id="2.40.30.10">
    <property type="entry name" value="Translation factors"/>
    <property type="match status" value="1"/>
</dbReference>
<dbReference type="PANTHER" id="PTHR47354:SF2">
    <property type="entry name" value="BLR2392 PROTEIN"/>
    <property type="match status" value="1"/>
</dbReference>
<feature type="domain" description="2Fe-2S ferredoxin-type" evidence="1">
    <location>
        <begin position="228"/>
        <end position="315"/>
    </location>
</feature>
<dbReference type="InterPro" id="IPR036010">
    <property type="entry name" value="2Fe-2S_ferredoxin-like_sf"/>
</dbReference>
<dbReference type="Proteomes" id="UP000198512">
    <property type="component" value="Unassembled WGS sequence"/>
</dbReference>
<evidence type="ECO:0000313" key="3">
    <source>
        <dbReference type="EMBL" id="SER18970.1"/>
    </source>
</evidence>
<reference evidence="3 4" key="1">
    <citation type="submission" date="2016-10" db="EMBL/GenBank/DDBJ databases">
        <authorList>
            <person name="Varghese N."/>
            <person name="Submissions S."/>
        </authorList>
    </citation>
    <scope>NUCLEOTIDE SEQUENCE [LARGE SCALE GENOMIC DNA]</scope>
    <source>
        <strain evidence="3 4">CIP 109853</strain>
    </source>
</reference>
<protein>
    <submittedName>
        <fullName evidence="3">Vanillate O-demethylase ferredoxin subunit</fullName>
    </submittedName>
</protein>
<dbReference type="InterPro" id="IPR012675">
    <property type="entry name" value="Beta-grasp_dom_sf"/>
</dbReference>
<dbReference type="InterPro" id="IPR006058">
    <property type="entry name" value="2Fe2S_fd_BS"/>
</dbReference>
<gene>
    <name evidence="3" type="ORF">SAMN05216600_11716</name>
</gene>
<proteinExistence type="predicted"/>
<comment type="caution">
    <text evidence="3">The sequence shown here is derived from an EMBL/GenBank/DDBJ whole genome shotgun (WGS) entry which is preliminary data.</text>
</comment>
<evidence type="ECO:0000259" key="2">
    <source>
        <dbReference type="PROSITE" id="PS51384"/>
    </source>
</evidence>
<organism evidence="3 4">
    <name type="scientific">Pseudomonas cuatrocienegasensis</name>
    <dbReference type="NCBI Taxonomy" id="543360"/>
    <lineage>
        <taxon>Bacteria</taxon>
        <taxon>Pseudomonadati</taxon>
        <taxon>Pseudomonadota</taxon>
        <taxon>Gammaproteobacteria</taxon>
        <taxon>Pseudomonadales</taxon>
        <taxon>Pseudomonadaceae</taxon>
        <taxon>Pseudomonas</taxon>
    </lineage>
</organism>
<dbReference type="Gene3D" id="3.40.50.80">
    <property type="entry name" value="Nucleotide-binding domain of ferredoxin-NADP reductase (FNR) module"/>
    <property type="match status" value="1"/>
</dbReference>
<dbReference type="PRINTS" id="PR00409">
    <property type="entry name" value="PHDIOXRDTASE"/>
</dbReference>
<dbReference type="Gene3D" id="3.10.20.30">
    <property type="match status" value="1"/>
</dbReference>
<dbReference type="PANTHER" id="PTHR47354">
    <property type="entry name" value="NADH OXIDOREDUCTASE HCR"/>
    <property type="match status" value="1"/>
</dbReference>
<dbReference type="InterPro" id="IPR001041">
    <property type="entry name" value="2Fe-2S_ferredoxin-type"/>
</dbReference>
<dbReference type="InterPro" id="IPR017938">
    <property type="entry name" value="Riboflavin_synthase-like_b-brl"/>
</dbReference>
<sequence length="315" mass="34500">MHFHDASITAVVPLCEDVRRIEIEFPVSLPVFDPGSHLDLKIYVGGRSEIRSYSVVEHSAPRRLVIAVRRLPQSRGGSLYMHQLQAGDRLEATLPSNHFTLGLDAEEVLLIAGGIGVTPLIGMARQLKALNIPLCFAYLGRSRAAMPFLDSLSEEFAEQLLVWADEERGVIDLHALLAPLSSAGEVYMCGPVPMMDAVRSLWRAQQRAAARLRFETFGGAGVIPAQSFRVQVPARGLDFMVPANRSLLDALDEAGAEPLYSCRRGECGLCAVEVLALDGELDHRDVFFSERQKQEGQHLCACVSRVVGSITVELP</sequence>
<dbReference type="RefSeq" id="WP_069519464.1">
    <property type="nucleotide sequence ID" value="NZ_FOFP01000017.1"/>
</dbReference>
<dbReference type="PROSITE" id="PS51085">
    <property type="entry name" value="2FE2S_FER_2"/>
    <property type="match status" value="1"/>
</dbReference>